<evidence type="ECO:0000256" key="2">
    <source>
        <dbReference type="ARBA" id="ARBA00022448"/>
    </source>
</evidence>
<keyword evidence="5 7" id="KW-1133">Transmembrane helix</keyword>
<name>A0A2C6KKL6_9APIC</name>
<gene>
    <name evidence="9" type="ORF">CSUI_009219</name>
</gene>
<reference evidence="9 10" key="1">
    <citation type="journal article" date="2017" name="Int. J. Parasitol.">
        <title>The genome of the protozoan parasite Cystoisospora suis and a reverse vaccinology approach to identify vaccine candidates.</title>
        <authorList>
            <person name="Palmieri N."/>
            <person name="Shrestha A."/>
            <person name="Ruttkowski B."/>
            <person name="Beck T."/>
            <person name="Vogl C."/>
            <person name="Tomley F."/>
            <person name="Blake D.P."/>
            <person name="Joachim A."/>
        </authorList>
    </citation>
    <scope>NUCLEOTIDE SEQUENCE [LARGE SCALE GENOMIC DNA]</scope>
    <source>
        <strain evidence="9 10">Wien I</strain>
    </source>
</reference>
<feature type="transmembrane region" description="Helical" evidence="7">
    <location>
        <begin position="33"/>
        <end position="52"/>
    </location>
</feature>
<dbReference type="PROSITE" id="PS50929">
    <property type="entry name" value="ABC_TM1F"/>
    <property type="match status" value="1"/>
</dbReference>
<dbReference type="Proteomes" id="UP000221165">
    <property type="component" value="Unassembled WGS sequence"/>
</dbReference>
<dbReference type="SUPFAM" id="SSF90123">
    <property type="entry name" value="ABC transporter transmembrane region"/>
    <property type="match status" value="1"/>
</dbReference>
<comment type="subcellular location">
    <subcellularLocation>
        <location evidence="1">Membrane</location>
        <topology evidence="1">Multi-pass membrane protein</topology>
    </subcellularLocation>
</comment>
<dbReference type="EMBL" id="MIGC01005428">
    <property type="protein sequence ID" value="PHJ16964.1"/>
    <property type="molecule type" value="Genomic_DNA"/>
</dbReference>
<evidence type="ECO:0000256" key="7">
    <source>
        <dbReference type="SAM" id="Phobius"/>
    </source>
</evidence>
<dbReference type="GO" id="GO:0005524">
    <property type="term" value="F:ATP binding"/>
    <property type="evidence" value="ECO:0007669"/>
    <property type="project" value="InterPro"/>
</dbReference>
<proteinExistence type="predicted"/>
<evidence type="ECO:0000256" key="3">
    <source>
        <dbReference type="ARBA" id="ARBA00022692"/>
    </source>
</evidence>
<dbReference type="GO" id="GO:0090374">
    <property type="term" value="P:oligopeptide export from mitochondrion"/>
    <property type="evidence" value="ECO:0007669"/>
    <property type="project" value="TreeGrafter"/>
</dbReference>
<comment type="caution">
    <text evidence="9">The sequence shown here is derived from an EMBL/GenBank/DDBJ whole genome shotgun (WGS) entry which is preliminary data.</text>
</comment>
<protein>
    <submittedName>
        <fullName evidence="9">Abc transporter transmembrane region domain-containing protein</fullName>
    </submittedName>
</protein>
<evidence type="ECO:0000313" key="10">
    <source>
        <dbReference type="Proteomes" id="UP000221165"/>
    </source>
</evidence>
<dbReference type="PANTHER" id="PTHR43394:SF11">
    <property type="entry name" value="ATP-BINDING CASSETTE TRANSPORTER"/>
    <property type="match status" value="1"/>
</dbReference>
<dbReference type="VEuPathDB" id="ToxoDB:CSUI_009219"/>
<evidence type="ECO:0000313" key="9">
    <source>
        <dbReference type="EMBL" id="PHJ16964.1"/>
    </source>
</evidence>
<dbReference type="AlphaFoldDB" id="A0A2C6KKL6"/>
<dbReference type="PANTHER" id="PTHR43394">
    <property type="entry name" value="ATP-DEPENDENT PERMEASE MDL1, MITOCHONDRIAL"/>
    <property type="match status" value="1"/>
</dbReference>
<dbReference type="RefSeq" id="XP_067918689.1">
    <property type="nucleotide sequence ID" value="XM_068069335.1"/>
</dbReference>
<keyword evidence="2" id="KW-0813">Transport</keyword>
<evidence type="ECO:0000256" key="5">
    <source>
        <dbReference type="ARBA" id="ARBA00022989"/>
    </source>
</evidence>
<keyword evidence="3 7" id="KW-0812">Transmembrane</keyword>
<accession>A0A2C6KKL6</accession>
<sequence>MSFFDKQENNVGYLTGVLSSDVISMKTGSAGNAIALVQSFAAIVAGLVIAFIGDARLAAVILACLVIVIPASAAQAQISQPGARKSKGDSSGGDEKGNLLQQAEKKESVSFVMSEALNGIRIVTAYSLEPYFTQRFSQVLHKTLLADERAAFFLGFCWGFSQGAQYAVNALAFWYGGELIKNEGKDPTQIMQAIFALTFSGSSIGQTVLFSSDAGKAEKAAERVYYLIDRPSKIDSRDPGGKSLDPRTFRGHIEVERINFVYPSRPHIPV</sequence>
<organism evidence="9 10">
    <name type="scientific">Cystoisospora suis</name>
    <dbReference type="NCBI Taxonomy" id="483139"/>
    <lineage>
        <taxon>Eukaryota</taxon>
        <taxon>Sar</taxon>
        <taxon>Alveolata</taxon>
        <taxon>Apicomplexa</taxon>
        <taxon>Conoidasida</taxon>
        <taxon>Coccidia</taxon>
        <taxon>Eucoccidiorida</taxon>
        <taxon>Eimeriorina</taxon>
        <taxon>Sarcocystidae</taxon>
        <taxon>Cystoisospora</taxon>
    </lineage>
</organism>
<keyword evidence="4" id="KW-0677">Repeat</keyword>
<feature type="domain" description="ABC transmembrane type-1" evidence="8">
    <location>
        <begin position="1"/>
        <end position="216"/>
    </location>
</feature>
<dbReference type="OrthoDB" id="6500128at2759"/>
<keyword evidence="10" id="KW-1185">Reference proteome</keyword>
<dbReference type="InterPro" id="IPR039421">
    <property type="entry name" value="Type_1_exporter"/>
</dbReference>
<dbReference type="InterPro" id="IPR011527">
    <property type="entry name" value="ABC1_TM_dom"/>
</dbReference>
<feature type="non-terminal residue" evidence="9">
    <location>
        <position position="270"/>
    </location>
</feature>
<evidence type="ECO:0000256" key="6">
    <source>
        <dbReference type="ARBA" id="ARBA00023136"/>
    </source>
</evidence>
<dbReference type="GO" id="GO:0015421">
    <property type="term" value="F:ABC-type oligopeptide transporter activity"/>
    <property type="evidence" value="ECO:0007669"/>
    <property type="project" value="TreeGrafter"/>
</dbReference>
<dbReference type="Pfam" id="PF00664">
    <property type="entry name" value="ABC_membrane"/>
    <property type="match status" value="1"/>
</dbReference>
<dbReference type="GO" id="GO:0005743">
    <property type="term" value="C:mitochondrial inner membrane"/>
    <property type="evidence" value="ECO:0007669"/>
    <property type="project" value="TreeGrafter"/>
</dbReference>
<evidence type="ECO:0000259" key="8">
    <source>
        <dbReference type="PROSITE" id="PS50929"/>
    </source>
</evidence>
<feature type="transmembrane region" description="Helical" evidence="7">
    <location>
        <begin position="58"/>
        <end position="78"/>
    </location>
</feature>
<dbReference type="InterPro" id="IPR036640">
    <property type="entry name" value="ABC1_TM_sf"/>
</dbReference>
<dbReference type="GeneID" id="94432546"/>
<evidence type="ECO:0000256" key="4">
    <source>
        <dbReference type="ARBA" id="ARBA00022737"/>
    </source>
</evidence>
<evidence type="ECO:0000256" key="1">
    <source>
        <dbReference type="ARBA" id="ARBA00004141"/>
    </source>
</evidence>
<keyword evidence="6 7" id="KW-0472">Membrane</keyword>
<dbReference type="Gene3D" id="1.20.1560.10">
    <property type="entry name" value="ABC transporter type 1, transmembrane domain"/>
    <property type="match status" value="1"/>
</dbReference>